<proteinExistence type="inferred from homology"/>
<evidence type="ECO:0000256" key="5">
    <source>
        <dbReference type="ARBA" id="ARBA00023143"/>
    </source>
</evidence>
<comment type="similarity">
    <text evidence="3">Belongs to the bacterial flagellin family.</text>
</comment>
<reference evidence="7 8" key="2">
    <citation type="submission" date="2014-09" db="EMBL/GenBank/DDBJ databases">
        <authorList>
            <consortium name="NBRP consortium"/>
            <person name="Sawabe T."/>
            <person name="Meirelles P."/>
            <person name="Nakanishi M."/>
            <person name="Sayaka M."/>
            <person name="Hattori M."/>
            <person name="Ohkuma M."/>
        </authorList>
    </citation>
    <scope>NUCLEOTIDE SEQUENCE [LARGE SCALE GENOMIC DNA]</scope>
    <source>
        <strain evidence="7 8">JCM 19240</strain>
    </source>
</reference>
<sequence>MRISDTQFSQMMLQSLQTNNAGLGKVMQQMATGDRLTKLSDDPMASIQLLNLDREGAAINQYQRNIANVKTTLSSQEVHLDSVNESLKSMRELVLWGANGTLTDEDRQGMITELESLRDSVQSSFNSQDEEGHYLFSGTKTDTPAISDAGGGVYSLDGNSDKRVVTVAKGVTMESNTTAQDILDLGGGDNVLNQIDRLIVEFQNPSPNFQTEVGASLDAIDNTLGNVLGAMTEMGGRHNNLDLMDGAHSENKLFVDKVTSDVSALDYGEASVRLSNYMAALQATQASYMKINDLSLFDRI</sequence>
<dbReference type="OrthoDB" id="9768249at2"/>
<keyword evidence="7" id="KW-0966">Cell projection</keyword>
<dbReference type="SUPFAM" id="SSF64518">
    <property type="entry name" value="Phase 1 flagellin"/>
    <property type="match status" value="1"/>
</dbReference>
<dbReference type="GO" id="GO:0071973">
    <property type="term" value="P:bacterial-type flagellum-dependent cell motility"/>
    <property type="evidence" value="ECO:0007669"/>
    <property type="project" value="InterPro"/>
</dbReference>
<comment type="subcellular location">
    <subcellularLocation>
        <location evidence="1">Bacterial flagellum</location>
    </subcellularLocation>
    <subcellularLocation>
        <location evidence="2">Secreted</location>
    </subcellularLocation>
</comment>
<dbReference type="GO" id="GO:0005576">
    <property type="term" value="C:extracellular region"/>
    <property type="evidence" value="ECO:0007669"/>
    <property type="project" value="UniProtKB-SubCell"/>
</dbReference>
<evidence type="ECO:0000259" key="6">
    <source>
        <dbReference type="Pfam" id="PF00669"/>
    </source>
</evidence>
<evidence type="ECO:0000256" key="4">
    <source>
        <dbReference type="ARBA" id="ARBA00022525"/>
    </source>
</evidence>
<organism evidence="7 8">
    <name type="scientific">Vibrio maritimus</name>
    <dbReference type="NCBI Taxonomy" id="990268"/>
    <lineage>
        <taxon>Bacteria</taxon>
        <taxon>Pseudomonadati</taxon>
        <taxon>Pseudomonadota</taxon>
        <taxon>Gammaproteobacteria</taxon>
        <taxon>Vibrionales</taxon>
        <taxon>Vibrionaceae</taxon>
        <taxon>Vibrio</taxon>
    </lineage>
</organism>
<evidence type="ECO:0000256" key="2">
    <source>
        <dbReference type="ARBA" id="ARBA00004613"/>
    </source>
</evidence>
<keyword evidence="7" id="KW-0969">Cilium</keyword>
<dbReference type="InterPro" id="IPR013384">
    <property type="entry name" value="Flagell_FlgL"/>
</dbReference>
<dbReference type="PANTHER" id="PTHR42792:SF1">
    <property type="entry name" value="FLAGELLAR HOOK-ASSOCIATED PROTEIN 3"/>
    <property type="match status" value="1"/>
</dbReference>
<feature type="domain" description="Flagellin N-terminal" evidence="6">
    <location>
        <begin position="3"/>
        <end position="141"/>
    </location>
</feature>
<protein>
    <submittedName>
        <fullName evidence="7">Flagellar hook-associated protein FlgL</fullName>
    </submittedName>
</protein>
<dbReference type="InterPro" id="IPR001029">
    <property type="entry name" value="Flagellin_N"/>
</dbReference>
<evidence type="ECO:0000313" key="8">
    <source>
        <dbReference type="Proteomes" id="UP000029224"/>
    </source>
</evidence>
<keyword evidence="4" id="KW-0964">Secreted</keyword>
<dbReference type="Proteomes" id="UP000029224">
    <property type="component" value="Unassembled WGS sequence"/>
</dbReference>
<reference evidence="7 8" key="1">
    <citation type="submission" date="2014-09" db="EMBL/GenBank/DDBJ databases">
        <title>Vibrio maritimus JCM 19240. (C210) whole genome shotgun sequence.</title>
        <authorList>
            <person name="Sawabe T."/>
            <person name="Meirelles P."/>
            <person name="Nakanishi M."/>
            <person name="Sayaka M."/>
            <person name="Hattori M."/>
            <person name="Ohkuma M."/>
        </authorList>
    </citation>
    <scope>NUCLEOTIDE SEQUENCE [LARGE SCALE GENOMIC DNA]</scope>
    <source>
        <strain evidence="7 8">JCM 19240</strain>
    </source>
</reference>
<dbReference type="GO" id="GO:0009424">
    <property type="term" value="C:bacterial-type flagellum hook"/>
    <property type="evidence" value="ECO:0007669"/>
    <property type="project" value="InterPro"/>
</dbReference>
<keyword evidence="7" id="KW-0282">Flagellum</keyword>
<dbReference type="PANTHER" id="PTHR42792">
    <property type="entry name" value="FLAGELLIN"/>
    <property type="match status" value="1"/>
</dbReference>
<dbReference type="Gene3D" id="1.20.1330.10">
    <property type="entry name" value="f41 fragment of flagellin, N-terminal domain"/>
    <property type="match status" value="1"/>
</dbReference>
<keyword evidence="8" id="KW-1185">Reference proteome</keyword>
<evidence type="ECO:0000313" key="7">
    <source>
        <dbReference type="EMBL" id="GAL37080.1"/>
    </source>
</evidence>
<evidence type="ECO:0000256" key="3">
    <source>
        <dbReference type="ARBA" id="ARBA00005709"/>
    </source>
</evidence>
<comment type="caution">
    <text evidence="7">The sequence shown here is derived from an EMBL/GenBank/DDBJ whole genome shotgun (WGS) entry which is preliminary data.</text>
</comment>
<dbReference type="GO" id="GO:0005198">
    <property type="term" value="F:structural molecule activity"/>
    <property type="evidence" value="ECO:0007669"/>
    <property type="project" value="InterPro"/>
</dbReference>
<evidence type="ECO:0000256" key="1">
    <source>
        <dbReference type="ARBA" id="ARBA00004365"/>
    </source>
</evidence>
<dbReference type="InterPro" id="IPR001492">
    <property type="entry name" value="Flagellin"/>
</dbReference>
<keyword evidence="5" id="KW-0975">Bacterial flagellum</keyword>
<dbReference type="EMBL" id="BBMT01000014">
    <property type="protein sequence ID" value="GAL37080.1"/>
    <property type="molecule type" value="Genomic_DNA"/>
</dbReference>
<name>A0A090TAU2_9VIBR</name>
<accession>A0A090TAU2</accession>
<dbReference type="AlphaFoldDB" id="A0A090TAU2"/>
<gene>
    <name evidence="7" type="ORF">JCM19240_3029</name>
</gene>
<dbReference type="Pfam" id="PF00669">
    <property type="entry name" value="Flagellin_N"/>
    <property type="match status" value="1"/>
</dbReference>
<dbReference type="NCBIfam" id="TIGR02550">
    <property type="entry name" value="flagell_flgL"/>
    <property type="match status" value="1"/>
</dbReference>